<keyword evidence="2" id="KW-1185">Reference proteome</keyword>
<sequence length="90" mass="10057">MVHPGKPLNVNCLELRETVFSFNAGSVGENADWGRGSKDGVKSLCLALVEIDDLHVRDIFPQACKKRDNQRDINFGWKSVEADVGQWRDG</sequence>
<gene>
    <name evidence="1" type="ORF">NP233_g1002</name>
</gene>
<accession>A0AAD5W4S7</accession>
<dbReference type="AlphaFoldDB" id="A0AAD5W4S7"/>
<evidence type="ECO:0000313" key="2">
    <source>
        <dbReference type="Proteomes" id="UP001213000"/>
    </source>
</evidence>
<proteinExistence type="predicted"/>
<name>A0AAD5W4S7_9AGAR</name>
<comment type="caution">
    <text evidence="1">The sequence shown here is derived from an EMBL/GenBank/DDBJ whole genome shotgun (WGS) entry which is preliminary data.</text>
</comment>
<reference evidence="1" key="1">
    <citation type="submission" date="2022-07" db="EMBL/GenBank/DDBJ databases">
        <title>Genome Sequence of Leucocoprinus birnbaumii.</title>
        <authorList>
            <person name="Buettner E."/>
        </authorList>
    </citation>
    <scope>NUCLEOTIDE SEQUENCE</scope>
    <source>
        <strain evidence="1">VT141</strain>
    </source>
</reference>
<protein>
    <submittedName>
        <fullName evidence="1">Uncharacterized protein</fullName>
    </submittedName>
</protein>
<organism evidence="1 2">
    <name type="scientific">Leucocoprinus birnbaumii</name>
    <dbReference type="NCBI Taxonomy" id="56174"/>
    <lineage>
        <taxon>Eukaryota</taxon>
        <taxon>Fungi</taxon>
        <taxon>Dikarya</taxon>
        <taxon>Basidiomycota</taxon>
        <taxon>Agaricomycotina</taxon>
        <taxon>Agaricomycetes</taxon>
        <taxon>Agaricomycetidae</taxon>
        <taxon>Agaricales</taxon>
        <taxon>Agaricineae</taxon>
        <taxon>Agaricaceae</taxon>
        <taxon>Leucocoprinus</taxon>
    </lineage>
</organism>
<dbReference type="EMBL" id="JANIEX010000033">
    <property type="protein sequence ID" value="KAJ3575574.1"/>
    <property type="molecule type" value="Genomic_DNA"/>
</dbReference>
<dbReference type="Proteomes" id="UP001213000">
    <property type="component" value="Unassembled WGS sequence"/>
</dbReference>
<evidence type="ECO:0000313" key="1">
    <source>
        <dbReference type="EMBL" id="KAJ3575574.1"/>
    </source>
</evidence>